<reference evidence="7 8" key="1">
    <citation type="journal article" date="2010" name="Cell">
        <title>The genome of Naegleria gruberi illuminates early eukaryotic versatility.</title>
        <authorList>
            <person name="Fritz-Laylin L.K."/>
            <person name="Prochnik S.E."/>
            <person name="Ginger M.L."/>
            <person name="Dacks J.B."/>
            <person name="Carpenter M.L."/>
            <person name="Field M.C."/>
            <person name="Kuo A."/>
            <person name="Paredez A."/>
            <person name="Chapman J."/>
            <person name="Pham J."/>
            <person name="Shu S."/>
            <person name="Neupane R."/>
            <person name="Cipriano M."/>
            <person name="Mancuso J."/>
            <person name="Tu H."/>
            <person name="Salamov A."/>
            <person name="Lindquist E."/>
            <person name="Shapiro H."/>
            <person name="Lucas S."/>
            <person name="Grigoriev I.V."/>
            <person name="Cande W.Z."/>
            <person name="Fulton C."/>
            <person name="Rokhsar D.S."/>
            <person name="Dawson S.C."/>
        </authorList>
    </citation>
    <scope>NUCLEOTIDE SEQUENCE [LARGE SCALE GENOMIC DNA]</scope>
    <source>
        <strain evidence="7 8">NEG-M</strain>
    </source>
</reference>
<dbReference type="Pfam" id="PF00172">
    <property type="entry name" value="Zn_clus"/>
    <property type="match status" value="1"/>
</dbReference>
<feature type="region of interest" description="Disordered" evidence="5">
    <location>
        <begin position="134"/>
        <end position="157"/>
    </location>
</feature>
<dbReference type="InParanoid" id="D2VAD7"/>
<dbReference type="Proteomes" id="UP000006671">
    <property type="component" value="Unassembled WGS sequence"/>
</dbReference>
<dbReference type="GO" id="GO:0008270">
    <property type="term" value="F:zinc ion binding"/>
    <property type="evidence" value="ECO:0007669"/>
    <property type="project" value="InterPro"/>
</dbReference>
<dbReference type="EMBL" id="GG738859">
    <property type="protein sequence ID" value="EFC46412.1"/>
    <property type="molecule type" value="Genomic_DNA"/>
</dbReference>
<dbReference type="GO" id="GO:0003677">
    <property type="term" value="F:DNA binding"/>
    <property type="evidence" value="ECO:0007669"/>
    <property type="project" value="UniProtKB-KW"/>
</dbReference>
<dbReference type="CDD" id="cd00067">
    <property type="entry name" value="GAL4"/>
    <property type="match status" value="1"/>
</dbReference>
<accession>D2VAD7</accession>
<evidence type="ECO:0000313" key="7">
    <source>
        <dbReference type="EMBL" id="EFC46412.1"/>
    </source>
</evidence>
<dbReference type="VEuPathDB" id="AmoebaDB:NAEGRDRAFT_65824"/>
<proteinExistence type="predicted"/>
<keyword evidence="1" id="KW-0805">Transcription regulation</keyword>
<gene>
    <name evidence="7" type="ORF">NAEGRDRAFT_65824</name>
</gene>
<dbReference type="SUPFAM" id="SSF57701">
    <property type="entry name" value="Zn2/Cys6 DNA-binding domain"/>
    <property type="match status" value="1"/>
</dbReference>
<dbReference type="InterPro" id="IPR051127">
    <property type="entry name" value="Fungal_SecMet_Regulators"/>
</dbReference>
<feature type="compositionally biased region" description="Polar residues" evidence="5">
    <location>
        <begin position="69"/>
        <end position="91"/>
    </location>
</feature>
<evidence type="ECO:0000256" key="3">
    <source>
        <dbReference type="ARBA" id="ARBA00023163"/>
    </source>
</evidence>
<dbReference type="RefSeq" id="XP_002679156.1">
    <property type="nucleotide sequence ID" value="XM_002679110.1"/>
</dbReference>
<feature type="region of interest" description="Disordered" evidence="5">
    <location>
        <begin position="69"/>
        <end position="93"/>
    </location>
</feature>
<feature type="domain" description="Zn(2)-C6 fungal-type" evidence="6">
    <location>
        <begin position="101"/>
        <end position="132"/>
    </location>
</feature>
<dbReference type="AlphaFoldDB" id="D2VAD7"/>
<protein>
    <submittedName>
        <fullName evidence="7">Predicted protein</fullName>
    </submittedName>
</protein>
<dbReference type="CDD" id="cd12148">
    <property type="entry name" value="fungal_TF_MHR"/>
    <property type="match status" value="1"/>
</dbReference>
<organism evidence="8">
    <name type="scientific">Naegleria gruberi</name>
    <name type="common">Amoeba</name>
    <dbReference type="NCBI Taxonomy" id="5762"/>
    <lineage>
        <taxon>Eukaryota</taxon>
        <taxon>Discoba</taxon>
        <taxon>Heterolobosea</taxon>
        <taxon>Tetramitia</taxon>
        <taxon>Eutetramitia</taxon>
        <taxon>Vahlkampfiidae</taxon>
        <taxon>Naegleria</taxon>
    </lineage>
</organism>
<dbReference type="PANTHER" id="PTHR47424:SF3">
    <property type="entry name" value="REGULATORY PROTEIN GAL4"/>
    <property type="match status" value="1"/>
</dbReference>
<evidence type="ECO:0000256" key="1">
    <source>
        <dbReference type="ARBA" id="ARBA00023015"/>
    </source>
</evidence>
<dbReference type="SMART" id="SM00066">
    <property type="entry name" value="GAL4"/>
    <property type="match status" value="1"/>
</dbReference>
<keyword evidence="2" id="KW-0238">DNA-binding</keyword>
<dbReference type="PROSITE" id="PS50048">
    <property type="entry name" value="ZN2_CY6_FUNGAL_2"/>
    <property type="match status" value="1"/>
</dbReference>
<evidence type="ECO:0000256" key="4">
    <source>
        <dbReference type="ARBA" id="ARBA00023242"/>
    </source>
</evidence>
<dbReference type="GeneID" id="8859406"/>
<evidence type="ECO:0000313" key="8">
    <source>
        <dbReference type="Proteomes" id="UP000006671"/>
    </source>
</evidence>
<name>D2VAD7_NAEGR</name>
<keyword evidence="3" id="KW-0804">Transcription</keyword>
<keyword evidence="4" id="KW-0539">Nucleus</keyword>
<dbReference type="Gene3D" id="4.10.240.10">
    <property type="entry name" value="Zn(2)-C6 fungal-type DNA-binding domain"/>
    <property type="match status" value="1"/>
</dbReference>
<dbReference type="KEGG" id="ngr:NAEGRDRAFT_65824"/>
<evidence type="ECO:0000256" key="5">
    <source>
        <dbReference type="SAM" id="MobiDB-lite"/>
    </source>
</evidence>
<evidence type="ECO:0000256" key="2">
    <source>
        <dbReference type="ARBA" id="ARBA00023125"/>
    </source>
</evidence>
<feature type="region of interest" description="Disordered" evidence="5">
    <location>
        <begin position="1"/>
        <end position="24"/>
    </location>
</feature>
<keyword evidence="8" id="KW-1185">Reference proteome</keyword>
<evidence type="ECO:0000259" key="6">
    <source>
        <dbReference type="PROSITE" id="PS50048"/>
    </source>
</evidence>
<dbReference type="PANTHER" id="PTHR47424">
    <property type="entry name" value="REGULATORY PROTEIN GAL4"/>
    <property type="match status" value="1"/>
</dbReference>
<dbReference type="InterPro" id="IPR036864">
    <property type="entry name" value="Zn2-C6_fun-type_DNA-bd_sf"/>
</dbReference>
<dbReference type="InterPro" id="IPR001138">
    <property type="entry name" value="Zn2Cys6_DnaBD"/>
</dbReference>
<dbReference type="GO" id="GO:0000981">
    <property type="term" value="F:DNA-binding transcription factor activity, RNA polymerase II-specific"/>
    <property type="evidence" value="ECO:0007669"/>
    <property type="project" value="InterPro"/>
</dbReference>
<sequence length="529" mass="60175">MSSNEQASWQQNNRQLASSTNQPVMHNNNVSNNFQLVLLPFFEQLTNMYFTPTTSSNILSIVNESQTLPNETSFHPQESETLSTVRHSSNSSEKKRKHKSACVYCNKLHKKCDGEAPNSCTRCKSKGISCAYLPPQKRGPKKRKSSSSDDLENSDNVTNHEIAVDEKQSNNSIDQFNENHSQAFPITSLYSSPLSGLQFNVTTQTRTLMNQFLDCVTCHSLVDGPMLDQCLNSSLMSPINHSPDPYGFHLLLNIVCAMGAQRLEDRKNCVDFFNRARSQASYLFDHPSREASCALSLMGVYACSEGERVKSHMYNRIALEMSSSICSYQVEDDKFYQALSALSFANSISKFLAELGVNKLEEIEKIDENMQKIVEETSNYLTSSKCTRKIEQLERKISEMSLIKGSEEISFTATLVYYLLYSRVAYLSNNQTELIGILRKLETLEKYIESDKFQKHDIQKNVHRFCLYSLRADILVRCGLEKMGLHCATMASGLASRATFWKSAPFQIRSVEKYFERNDSIDEKKERFE</sequence>